<dbReference type="GO" id="GO:0006355">
    <property type="term" value="P:regulation of DNA-templated transcription"/>
    <property type="evidence" value="ECO:0007669"/>
    <property type="project" value="InterPro"/>
</dbReference>
<accession>A0A1I2DE87</accession>
<gene>
    <name evidence="2" type="ORF">SAMN04515678_11663</name>
</gene>
<sequence>MVVYDRVEPDDPSPLPHMLSFASYAQRHDLGTQSNGSVRLTHLGDFAASPVHLQAMKVRGLESVIDLMLRSDDESIDFLEIGFAYPVTETQAAAIEAIGMHLAGTWLRRVPSIFAANLKLVEQRASSRRQLLDPLSFENPYNLTRMEHTVARLVAEGETRARILEKLKIGKSTLTRHLIGIYAKVGVSSLRELSRRLDADGK</sequence>
<dbReference type="EMBL" id="FOMS01000016">
    <property type="protein sequence ID" value="SFE78473.1"/>
    <property type="molecule type" value="Genomic_DNA"/>
</dbReference>
<evidence type="ECO:0000313" key="2">
    <source>
        <dbReference type="EMBL" id="SFE78473.1"/>
    </source>
</evidence>
<dbReference type="InterPro" id="IPR036388">
    <property type="entry name" value="WH-like_DNA-bd_sf"/>
</dbReference>
<organism evidence="2 3">
    <name type="scientific">Roseivivax sediminis</name>
    <dbReference type="NCBI Taxonomy" id="936889"/>
    <lineage>
        <taxon>Bacteria</taxon>
        <taxon>Pseudomonadati</taxon>
        <taxon>Pseudomonadota</taxon>
        <taxon>Alphaproteobacteria</taxon>
        <taxon>Rhodobacterales</taxon>
        <taxon>Roseobacteraceae</taxon>
        <taxon>Roseivivax</taxon>
    </lineage>
</organism>
<keyword evidence="2" id="KW-0238">DNA-binding</keyword>
<evidence type="ECO:0000313" key="3">
    <source>
        <dbReference type="Proteomes" id="UP000325289"/>
    </source>
</evidence>
<dbReference type="GO" id="GO:0003677">
    <property type="term" value="F:DNA binding"/>
    <property type="evidence" value="ECO:0007669"/>
    <property type="project" value="UniProtKB-KW"/>
</dbReference>
<dbReference type="SMART" id="SM00421">
    <property type="entry name" value="HTH_LUXR"/>
    <property type="match status" value="1"/>
</dbReference>
<dbReference type="Pfam" id="PF00196">
    <property type="entry name" value="GerE"/>
    <property type="match status" value="1"/>
</dbReference>
<reference evidence="2 3" key="1">
    <citation type="submission" date="2016-10" db="EMBL/GenBank/DDBJ databases">
        <authorList>
            <person name="Varghese N."/>
            <person name="Submissions S."/>
        </authorList>
    </citation>
    <scope>NUCLEOTIDE SEQUENCE [LARGE SCALE GENOMIC DNA]</scope>
    <source>
        <strain evidence="3">YIM D21,KCTC 23444,ACCC 10710</strain>
    </source>
</reference>
<protein>
    <submittedName>
        <fullName evidence="2">DNA-binding transcriptional regulator, CsgD family</fullName>
    </submittedName>
</protein>
<dbReference type="RefSeq" id="WP_188129759.1">
    <property type="nucleotide sequence ID" value="NZ_FOMS01000016.1"/>
</dbReference>
<feature type="domain" description="HTH luxR-type" evidence="1">
    <location>
        <begin position="140"/>
        <end position="197"/>
    </location>
</feature>
<evidence type="ECO:0000259" key="1">
    <source>
        <dbReference type="SMART" id="SM00421"/>
    </source>
</evidence>
<dbReference type="AlphaFoldDB" id="A0A1I2DE87"/>
<dbReference type="SUPFAM" id="SSF46894">
    <property type="entry name" value="C-terminal effector domain of the bipartite response regulators"/>
    <property type="match status" value="1"/>
</dbReference>
<keyword evidence="3" id="KW-1185">Reference proteome</keyword>
<dbReference type="PRINTS" id="PR00038">
    <property type="entry name" value="HTHLUXR"/>
</dbReference>
<dbReference type="Gene3D" id="1.10.10.10">
    <property type="entry name" value="Winged helix-like DNA-binding domain superfamily/Winged helix DNA-binding domain"/>
    <property type="match status" value="1"/>
</dbReference>
<dbReference type="Proteomes" id="UP000325289">
    <property type="component" value="Unassembled WGS sequence"/>
</dbReference>
<dbReference type="InterPro" id="IPR000792">
    <property type="entry name" value="Tscrpt_reg_LuxR_C"/>
</dbReference>
<dbReference type="InterPro" id="IPR016032">
    <property type="entry name" value="Sig_transdc_resp-reg_C-effctor"/>
</dbReference>
<proteinExistence type="predicted"/>
<name>A0A1I2DE87_9RHOB</name>